<reference evidence="1" key="1">
    <citation type="journal article" date="2014" name="Int. J. Syst. Evol. Microbiol.">
        <title>Complete genome sequence of Corynebacterium casei LMG S-19264T (=DSM 44701T), isolated from a smear-ripened cheese.</title>
        <authorList>
            <consortium name="US DOE Joint Genome Institute (JGI-PGF)"/>
            <person name="Walter F."/>
            <person name="Albersmeier A."/>
            <person name="Kalinowski J."/>
            <person name="Ruckert C."/>
        </authorList>
    </citation>
    <scope>NUCLEOTIDE SEQUENCE</scope>
    <source>
        <strain evidence="1">CGMCC 1.8984</strain>
    </source>
</reference>
<dbReference type="Proteomes" id="UP000636956">
    <property type="component" value="Unassembled WGS sequence"/>
</dbReference>
<gene>
    <name evidence="1" type="ORF">GCM10011372_13630</name>
</gene>
<name>A0A917UQR9_9MICO</name>
<evidence type="ECO:0000313" key="2">
    <source>
        <dbReference type="Proteomes" id="UP000636956"/>
    </source>
</evidence>
<evidence type="ECO:0000313" key="1">
    <source>
        <dbReference type="EMBL" id="GGJ76663.1"/>
    </source>
</evidence>
<protein>
    <submittedName>
        <fullName evidence="1">Uncharacterized protein</fullName>
    </submittedName>
</protein>
<keyword evidence="2" id="KW-1185">Reference proteome</keyword>
<dbReference type="RefSeq" id="WP_188742691.1">
    <property type="nucleotide sequence ID" value="NZ_BAABFW010000015.1"/>
</dbReference>
<organism evidence="1 2">
    <name type="scientific">Agromyces bauzanensis</name>
    <dbReference type="NCBI Taxonomy" id="1308924"/>
    <lineage>
        <taxon>Bacteria</taxon>
        <taxon>Bacillati</taxon>
        <taxon>Actinomycetota</taxon>
        <taxon>Actinomycetes</taxon>
        <taxon>Micrococcales</taxon>
        <taxon>Microbacteriaceae</taxon>
        <taxon>Agromyces</taxon>
    </lineage>
</organism>
<sequence>MVESVLAATAELTKLRERKDAALGRVGFHEIDELTVGVVLGLVLLQVGREEEVGCIAEPLADDGALFGHRRAVLGPVATDHVGKFGHGIDDAPSHRR</sequence>
<reference evidence="1" key="2">
    <citation type="submission" date="2020-09" db="EMBL/GenBank/DDBJ databases">
        <authorList>
            <person name="Sun Q."/>
            <person name="Zhou Y."/>
        </authorList>
    </citation>
    <scope>NUCLEOTIDE SEQUENCE</scope>
    <source>
        <strain evidence="1">CGMCC 1.8984</strain>
    </source>
</reference>
<dbReference type="EMBL" id="BMMD01000006">
    <property type="protein sequence ID" value="GGJ76663.1"/>
    <property type="molecule type" value="Genomic_DNA"/>
</dbReference>
<proteinExistence type="predicted"/>
<dbReference type="AlphaFoldDB" id="A0A917UQR9"/>
<comment type="caution">
    <text evidence="1">The sequence shown here is derived from an EMBL/GenBank/DDBJ whole genome shotgun (WGS) entry which is preliminary data.</text>
</comment>
<accession>A0A917UQR9</accession>